<dbReference type="Gene3D" id="3.10.129.10">
    <property type="entry name" value="Hotdog Thioesterase"/>
    <property type="match status" value="1"/>
</dbReference>
<sequence length="137" mass="15025">MDKKIALKKINAFSKNTMVEHLGIEITDFGDDFICGKMPVDHRTIQPFGLLHGGASAALAETLGSIAGGIHVNRDTQTVVGVEINCNHLRSTRDGWVHGKATPIKLGRKIQVWNIEIKNDDEKMVAVSRLTLAVIKK</sequence>
<protein>
    <recommendedName>
        <fullName evidence="2">Thioesterase domain-containing protein</fullName>
    </recommendedName>
</protein>
<name>A0A381U3A1_9ZZZZ</name>
<evidence type="ECO:0000256" key="1">
    <source>
        <dbReference type="ARBA" id="ARBA00022801"/>
    </source>
</evidence>
<dbReference type="PANTHER" id="PTHR43240">
    <property type="entry name" value="1,4-DIHYDROXY-2-NAPHTHOYL-COA THIOESTERASE 1"/>
    <property type="match status" value="1"/>
</dbReference>
<dbReference type="EMBL" id="UINC01005582">
    <property type="protein sequence ID" value="SVA22231.1"/>
    <property type="molecule type" value="Genomic_DNA"/>
</dbReference>
<dbReference type="InterPro" id="IPR003736">
    <property type="entry name" value="PAAI_dom"/>
</dbReference>
<accession>A0A381U3A1</accession>
<organism evidence="3">
    <name type="scientific">marine metagenome</name>
    <dbReference type="NCBI Taxonomy" id="408172"/>
    <lineage>
        <taxon>unclassified sequences</taxon>
        <taxon>metagenomes</taxon>
        <taxon>ecological metagenomes</taxon>
    </lineage>
</organism>
<dbReference type="GO" id="GO:0005829">
    <property type="term" value="C:cytosol"/>
    <property type="evidence" value="ECO:0007669"/>
    <property type="project" value="TreeGrafter"/>
</dbReference>
<evidence type="ECO:0000313" key="3">
    <source>
        <dbReference type="EMBL" id="SVA22231.1"/>
    </source>
</evidence>
<dbReference type="InterPro" id="IPR006683">
    <property type="entry name" value="Thioestr_dom"/>
</dbReference>
<feature type="domain" description="Thioesterase" evidence="2">
    <location>
        <begin position="48"/>
        <end position="125"/>
    </location>
</feature>
<proteinExistence type="predicted"/>
<dbReference type="InterPro" id="IPR029069">
    <property type="entry name" value="HotDog_dom_sf"/>
</dbReference>
<dbReference type="AlphaFoldDB" id="A0A381U3A1"/>
<dbReference type="Pfam" id="PF03061">
    <property type="entry name" value="4HBT"/>
    <property type="match status" value="1"/>
</dbReference>
<dbReference type="SUPFAM" id="SSF54637">
    <property type="entry name" value="Thioesterase/thiol ester dehydrase-isomerase"/>
    <property type="match status" value="1"/>
</dbReference>
<reference evidence="3" key="1">
    <citation type="submission" date="2018-05" db="EMBL/GenBank/DDBJ databases">
        <authorList>
            <person name="Lanie J.A."/>
            <person name="Ng W.-L."/>
            <person name="Kazmierczak K.M."/>
            <person name="Andrzejewski T.M."/>
            <person name="Davidsen T.M."/>
            <person name="Wayne K.J."/>
            <person name="Tettelin H."/>
            <person name="Glass J.I."/>
            <person name="Rusch D."/>
            <person name="Podicherti R."/>
            <person name="Tsui H.-C.T."/>
            <person name="Winkler M.E."/>
        </authorList>
    </citation>
    <scope>NUCLEOTIDE SEQUENCE</scope>
</reference>
<keyword evidence="1" id="KW-0378">Hydrolase</keyword>
<dbReference type="NCBIfam" id="TIGR00369">
    <property type="entry name" value="unchar_dom_1"/>
    <property type="match status" value="1"/>
</dbReference>
<dbReference type="CDD" id="cd03443">
    <property type="entry name" value="PaaI_thioesterase"/>
    <property type="match status" value="1"/>
</dbReference>
<evidence type="ECO:0000259" key="2">
    <source>
        <dbReference type="Pfam" id="PF03061"/>
    </source>
</evidence>
<dbReference type="PANTHER" id="PTHR43240:SF5">
    <property type="entry name" value="1,4-DIHYDROXY-2-NAPHTHOYL-COA THIOESTERASE 1"/>
    <property type="match status" value="1"/>
</dbReference>
<gene>
    <name evidence="3" type="ORF">METZ01_LOCUS75085</name>
</gene>
<dbReference type="GO" id="GO:0061522">
    <property type="term" value="F:1,4-dihydroxy-2-naphthoyl-CoA thioesterase activity"/>
    <property type="evidence" value="ECO:0007669"/>
    <property type="project" value="TreeGrafter"/>
</dbReference>